<dbReference type="PROSITE" id="PS50082">
    <property type="entry name" value="WD_REPEATS_2"/>
    <property type="match status" value="2"/>
</dbReference>
<dbReference type="GO" id="GO:0005634">
    <property type="term" value="C:nucleus"/>
    <property type="evidence" value="ECO:0007669"/>
    <property type="project" value="UniProtKB-SubCell"/>
</dbReference>
<dbReference type="RefSeq" id="XP_067921893.1">
    <property type="nucleotide sequence ID" value="XM_068066121.1"/>
</dbReference>
<comment type="caution">
    <text evidence="9">The sequence shown here is derived from an EMBL/GenBank/DDBJ whole genome shotgun (WGS) entry which is preliminary data.</text>
</comment>
<dbReference type="InterPro" id="IPR022052">
    <property type="entry name" value="Histone-bd_RBBP4-like_N"/>
</dbReference>
<evidence type="ECO:0000256" key="6">
    <source>
        <dbReference type="PROSITE-ProRule" id="PRU00221"/>
    </source>
</evidence>
<feature type="compositionally biased region" description="Basic and acidic residues" evidence="7">
    <location>
        <begin position="94"/>
        <end position="132"/>
    </location>
</feature>
<dbReference type="Gene3D" id="2.130.10.10">
    <property type="entry name" value="YVTN repeat-like/Quinoprotein amine dehydrogenase"/>
    <property type="match status" value="1"/>
</dbReference>
<dbReference type="PROSITE" id="PS00678">
    <property type="entry name" value="WD_REPEATS_1"/>
    <property type="match status" value="1"/>
</dbReference>
<reference evidence="9 10" key="1">
    <citation type="journal article" date="2017" name="Int. J. Parasitol.">
        <title>The genome of the protozoan parasite Cystoisospora suis and a reverse vaccinology approach to identify vaccine candidates.</title>
        <authorList>
            <person name="Palmieri N."/>
            <person name="Shrestha A."/>
            <person name="Ruttkowski B."/>
            <person name="Beck T."/>
            <person name="Vogl C."/>
            <person name="Tomley F."/>
            <person name="Blake D.P."/>
            <person name="Joachim A."/>
        </authorList>
    </citation>
    <scope>NUCLEOTIDE SEQUENCE [LARGE SCALE GENOMIC DNA]</scope>
    <source>
        <strain evidence="9 10">Wien I</strain>
    </source>
</reference>
<dbReference type="SMART" id="SM00320">
    <property type="entry name" value="WD40"/>
    <property type="match status" value="5"/>
</dbReference>
<dbReference type="VEuPathDB" id="ToxoDB:CSUI_005956"/>
<evidence type="ECO:0000313" key="10">
    <source>
        <dbReference type="Proteomes" id="UP000221165"/>
    </source>
</evidence>
<dbReference type="InterPro" id="IPR019775">
    <property type="entry name" value="WD40_repeat_CS"/>
</dbReference>
<keyword evidence="5" id="KW-0539">Nucleus</keyword>
<comment type="subcellular location">
    <subcellularLocation>
        <location evidence="1">Nucleus</location>
    </subcellularLocation>
</comment>
<evidence type="ECO:0000256" key="2">
    <source>
        <dbReference type="ARBA" id="ARBA00022574"/>
    </source>
</evidence>
<feature type="repeat" description="WD" evidence="6">
    <location>
        <begin position="488"/>
        <end position="523"/>
    </location>
</feature>
<dbReference type="OrthoDB" id="427795at2759"/>
<feature type="region of interest" description="Disordered" evidence="7">
    <location>
        <begin position="1"/>
        <end position="185"/>
    </location>
</feature>
<evidence type="ECO:0000313" key="9">
    <source>
        <dbReference type="EMBL" id="PHJ20202.1"/>
    </source>
</evidence>
<dbReference type="InterPro" id="IPR036322">
    <property type="entry name" value="WD40_repeat_dom_sf"/>
</dbReference>
<evidence type="ECO:0000256" key="1">
    <source>
        <dbReference type="ARBA" id="ARBA00004123"/>
    </source>
</evidence>
<feature type="domain" description="Histone-binding protein RBBP4-like N-terminal" evidence="8">
    <location>
        <begin position="193"/>
        <end position="264"/>
    </location>
</feature>
<feature type="compositionally biased region" description="Polar residues" evidence="7">
    <location>
        <begin position="44"/>
        <end position="70"/>
    </location>
</feature>
<keyword evidence="2 6" id="KW-0853">WD repeat</keyword>
<proteinExistence type="predicted"/>
<dbReference type="GeneID" id="94429332"/>
<protein>
    <submittedName>
        <fullName evidence="9">p46</fullName>
    </submittedName>
</protein>
<keyword evidence="10" id="KW-1185">Reference proteome</keyword>
<dbReference type="AlphaFoldDB" id="A0A2C6KVQ7"/>
<dbReference type="Pfam" id="PF12265">
    <property type="entry name" value="CAF1C_H4-bd"/>
    <property type="match status" value="1"/>
</dbReference>
<name>A0A2C6KVQ7_9APIC</name>
<evidence type="ECO:0000256" key="7">
    <source>
        <dbReference type="SAM" id="MobiDB-lite"/>
    </source>
</evidence>
<dbReference type="GO" id="GO:0006325">
    <property type="term" value="P:chromatin organization"/>
    <property type="evidence" value="ECO:0007669"/>
    <property type="project" value="UniProtKB-KW"/>
</dbReference>
<dbReference type="PANTHER" id="PTHR22850">
    <property type="entry name" value="WD40 REPEAT FAMILY"/>
    <property type="match status" value="1"/>
</dbReference>
<dbReference type="InterPro" id="IPR001680">
    <property type="entry name" value="WD40_rpt"/>
</dbReference>
<dbReference type="Proteomes" id="UP000221165">
    <property type="component" value="Unassembled WGS sequence"/>
</dbReference>
<keyword evidence="3" id="KW-0677">Repeat</keyword>
<evidence type="ECO:0000256" key="4">
    <source>
        <dbReference type="ARBA" id="ARBA00022853"/>
    </source>
</evidence>
<dbReference type="SUPFAM" id="SSF50978">
    <property type="entry name" value="WD40 repeat-like"/>
    <property type="match status" value="1"/>
</dbReference>
<dbReference type="InterPro" id="IPR015943">
    <property type="entry name" value="WD40/YVTN_repeat-like_dom_sf"/>
</dbReference>
<dbReference type="Pfam" id="PF00400">
    <property type="entry name" value="WD40"/>
    <property type="match status" value="2"/>
</dbReference>
<dbReference type="PROSITE" id="PS50294">
    <property type="entry name" value="WD_REPEATS_REGION"/>
    <property type="match status" value="1"/>
</dbReference>
<dbReference type="EMBL" id="MIGC01002960">
    <property type="protein sequence ID" value="PHJ20202.1"/>
    <property type="molecule type" value="Genomic_DNA"/>
</dbReference>
<feature type="compositionally biased region" description="Low complexity" evidence="7">
    <location>
        <begin position="1"/>
        <end position="22"/>
    </location>
</feature>
<feature type="compositionally biased region" description="Polar residues" evidence="7">
    <location>
        <begin position="83"/>
        <end position="93"/>
    </location>
</feature>
<accession>A0A2C6KVQ7</accession>
<feature type="repeat" description="WD" evidence="6">
    <location>
        <begin position="545"/>
        <end position="586"/>
    </location>
</feature>
<organism evidence="9 10">
    <name type="scientific">Cystoisospora suis</name>
    <dbReference type="NCBI Taxonomy" id="483139"/>
    <lineage>
        <taxon>Eukaryota</taxon>
        <taxon>Sar</taxon>
        <taxon>Alveolata</taxon>
        <taxon>Apicomplexa</taxon>
        <taxon>Conoidasida</taxon>
        <taxon>Coccidia</taxon>
        <taxon>Eucoccidiorida</taxon>
        <taxon>Eimeriorina</taxon>
        <taxon>Sarcocystidae</taxon>
        <taxon>Cystoisospora</taxon>
    </lineage>
</organism>
<gene>
    <name evidence="9" type="ORF">CSUI_005956</name>
</gene>
<sequence>MPTAPNAASSAAAPPEHPPSVSDLSGVDNLKTSSSKMLELKSEPNPNKPCSSAPLHNSSDSASPVKNESTPEGVKGGEKLGKTQASIASSASSPEKRIEGLRATKDENGAGSPTKERSPLPGDTKKESDSLRSPRKTTFLFPVTEVAQTSPSRKRLRKVEEEETEDQHREEEDKDEDEGDEKDREDEAAVIAEEFNNWKVNTKVLYDLVLNSTLEWPSLTVQWIPGLADGMAGDKTTVRQKLLLGTHTSGDEGNSLIVMEVSLPASPIEDEAKKVYADRDSDYEGFAFGRTPCKFKIVRNFPHEGEVNCARSMPQKSDVVATLAPDGFAHLYNISLPSATATGSLLKLSGHKEEGFGLAWNPSQEGLLASASNAGSVCLHDINAAPGVRTPADAPNGGSISSEARILAPLRTFKCTDSAVNDCCWIPEESSTSATLLACCQDDGIISLWDTRVAAGGEAETKHSRPVSQNIRVFDRRRGGDLPVHFIEKAHKGEITRTAFSPCQSGMLCTSSRDRFVSLWDLKRIGQEQSDEDAEDGPPELLFSHGGHVAPVNDLSWNGEGIASLDKVIASVGEDNRLQIWQLKRGVFCDDDEEEETTPTIHENENENDEDLE</sequence>
<feature type="region of interest" description="Disordered" evidence="7">
    <location>
        <begin position="590"/>
        <end position="613"/>
    </location>
</feature>
<keyword evidence="4" id="KW-0156">Chromatin regulator</keyword>
<evidence type="ECO:0000256" key="3">
    <source>
        <dbReference type="ARBA" id="ARBA00022737"/>
    </source>
</evidence>
<evidence type="ECO:0000256" key="5">
    <source>
        <dbReference type="ARBA" id="ARBA00023242"/>
    </source>
</evidence>
<dbReference type="InterPro" id="IPR050459">
    <property type="entry name" value="WD_repeat_RBAP46/RBAP48/MSI1"/>
</dbReference>
<evidence type="ECO:0000259" key="8">
    <source>
        <dbReference type="Pfam" id="PF12265"/>
    </source>
</evidence>